<gene>
    <name evidence="2" type="ORF">BTMF_LOCUS12297</name>
</gene>
<dbReference type="WBParaSite" id="BTMF_0001430101-mRNA-1">
    <property type="protein sequence ID" value="BTMF_0001430101-mRNA-1"/>
    <property type="gene ID" value="BTMF_0001430101"/>
</dbReference>
<sequence length="61" mass="6839">MEVLTEESEENMETTCNKNELDNITYHSTTNNNILVSSNNNNNETLNITTNTSSRSVLSSK</sequence>
<evidence type="ECO:0000313" key="3">
    <source>
        <dbReference type="Proteomes" id="UP000280834"/>
    </source>
</evidence>
<evidence type="ECO:0000256" key="1">
    <source>
        <dbReference type="SAM" id="MobiDB-lite"/>
    </source>
</evidence>
<dbReference type="Proteomes" id="UP000280834">
    <property type="component" value="Unassembled WGS sequence"/>
</dbReference>
<dbReference type="AlphaFoldDB" id="A0A0R3R2R1"/>
<evidence type="ECO:0000313" key="2">
    <source>
        <dbReference type="EMBL" id="VDO42156.1"/>
    </source>
</evidence>
<accession>A0A0R3R2R1</accession>
<feature type="region of interest" description="Disordered" evidence="1">
    <location>
        <begin position="37"/>
        <end position="61"/>
    </location>
</feature>
<keyword evidence="3" id="KW-1185">Reference proteome</keyword>
<feature type="compositionally biased region" description="Low complexity" evidence="1">
    <location>
        <begin position="37"/>
        <end position="54"/>
    </location>
</feature>
<proteinExistence type="predicted"/>
<dbReference type="EMBL" id="UZAG01019042">
    <property type="protein sequence ID" value="VDO42156.1"/>
    <property type="molecule type" value="Genomic_DNA"/>
</dbReference>
<reference evidence="2 3" key="2">
    <citation type="submission" date="2018-11" db="EMBL/GenBank/DDBJ databases">
        <authorList>
            <consortium name="Pathogen Informatics"/>
        </authorList>
    </citation>
    <scope>NUCLEOTIDE SEQUENCE [LARGE SCALE GENOMIC DNA]</scope>
</reference>
<organism evidence="4">
    <name type="scientific">Brugia timori</name>
    <dbReference type="NCBI Taxonomy" id="42155"/>
    <lineage>
        <taxon>Eukaryota</taxon>
        <taxon>Metazoa</taxon>
        <taxon>Ecdysozoa</taxon>
        <taxon>Nematoda</taxon>
        <taxon>Chromadorea</taxon>
        <taxon>Rhabditida</taxon>
        <taxon>Spirurina</taxon>
        <taxon>Spiruromorpha</taxon>
        <taxon>Filarioidea</taxon>
        <taxon>Onchocercidae</taxon>
        <taxon>Brugia</taxon>
    </lineage>
</organism>
<reference evidence="4" key="1">
    <citation type="submission" date="2017-02" db="UniProtKB">
        <authorList>
            <consortium name="WormBaseParasite"/>
        </authorList>
    </citation>
    <scope>IDENTIFICATION</scope>
</reference>
<name>A0A0R3R2R1_9BILA</name>
<protein>
    <submittedName>
        <fullName evidence="2 4">Uncharacterized protein</fullName>
    </submittedName>
</protein>
<evidence type="ECO:0000313" key="4">
    <source>
        <dbReference type="WBParaSite" id="BTMF_0001430101-mRNA-1"/>
    </source>
</evidence>